<keyword evidence="6" id="KW-0539">Nucleus</keyword>
<dbReference type="AlphaFoldDB" id="A0A6F9DY23"/>
<dbReference type="InterPro" id="IPR013087">
    <property type="entry name" value="Znf_C2H2_type"/>
</dbReference>
<dbReference type="GO" id="GO:0008270">
    <property type="term" value="F:zinc ion binding"/>
    <property type="evidence" value="ECO:0007669"/>
    <property type="project" value="UniProtKB-KW"/>
</dbReference>
<keyword evidence="5" id="KW-0862">Zinc</keyword>
<dbReference type="PROSITE" id="PS50157">
    <property type="entry name" value="ZINC_FINGER_C2H2_2"/>
    <property type="match status" value="2"/>
</dbReference>
<gene>
    <name evidence="9" type="primary">Zbtb47</name>
</gene>
<evidence type="ECO:0000313" key="9">
    <source>
        <dbReference type="EMBL" id="CAB3267866.1"/>
    </source>
</evidence>
<keyword evidence="3" id="KW-0677">Repeat</keyword>
<protein>
    <submittedName>
        <fullName evidence="9">Gastrula zinc finger protein XlCGF7.1-like</fullName>
    </submittedName>
</protein>
<keyword evidence="2" id="KW-0479">Metal-binding</keyword>
<dbReference type="PANTHER" id="PTHR24394:SF44">
    <property type="entry name" value="ZINC FINGER PROTEIN 271-LIKE"/>
    <property type="match status" value="1"/>
</dbReference>
<dbReference type="GO" id="GO:0000981">
    <property type="term" value="F:DNA-binding transcription factor activity, RNA polymerase II-specific"/>
    <property type="evidence" value="ECO:0007669"/>
    <property type="project" value="TreeGrafter"/>
</dbReference>
<evidence type="ECO:0000256" key="7">
    <source>
        <dbReference type="PROSITE-ProRule" id="PRU00042"/>
    </source>
</evidence>
<evidence type="ECO:0000256" key="6">
    <source>
        <dbReference type="ARBA" id="ARBA00023242"/>
    </source>
</evidence>
<dbReference type="Pfam" id="PF13894">
    <property type="entry name" value="zf-C2H2_4"/>
    <property type="match status" value="1"/>
</dbReference>
<proteinExistence type="evidence at transcript level"/>
<evidence type="ECO:0000256" key="5">
    <source>
        <dbReference type="ARBA" id="ARBA00022833"/>
    </source>
</evidence>
<keyword evidence="4 7" id="KW-0863">Zinc-finger</keyword>
<sequence>MFIKTKLCFVQQQLTKELMETGSCMQTTVKSGITFTDQVVSKKTSKQFKCDVCEKIFFKGDHHKSHMVTHSKEKPFQCEICDNKFGRKNDMKRHMLVHSDEKPFKCDICNKRFKIRASQKRHCWFPVMKDLSSVRFARNDTRIMRTCKNTC</sequence>
<evidence type="ECO:0000256" key="1">
    <source>
        <dbReference type="ARBA" id="ARBA00004123"/>
    </source>
</evidence>
<evidence type="ECO:0000256" key="4">
    <source>
        <dbReference type="ARBA" id="ARBA00022771"/>
    </source>
</evidence>
<dbReference type="GO" id="GO:0005634">
    <property type="term" value="C:nucleus"/>
    <property type="evidence" value="ECO:0007669"/>
    <property type="project" value="UniProtKB-SubCell"/>
</dbReference>
<evidence type="ECO:0000256" key="2">
    <source>
        <dbReference type="ARBA" id="ARBA00022723"/>
    </source>
</evidence>
<comment type="subcellular location">
    <subcellularLocation>
        <location evidence="1">Nucleus</location>
    </subcellularLocation>
</comment>
<feature type="domain" description="C2H2-type" evidence="8">
    <location>
        <begin position="48"/>
        <end position="75"/>
    </location>
</feature>
<reference evidence="9" key="1">
    <citation type="submission" date="2020-04" db="EMBL/GenBank/DDBJ databases">
        <authorList>
            <person name="Neveu A P."/>
        </authorList>
    </citation>
    <scope>NUCLEOTIDE SEQUENCE</scope>
    <source>
        <tissue evidence="9">Whole embryo</tissue>
    </source>
</reference>
<dbReference type="PANTHER" id="PTHR24394">
    <property type="entry name" value="ZINC FINGER PROTEIN"/>
    <property type="match status" value="1"/>
</dbReference>
<dbReference type="InterPro" id="IPR036236">
    <property type="entry name" value="Znf_C2H2_sf"/>
</dbReference>
<feature type="domain" description="C2H2-type" evidence="8">
    <location>
        <begin position="76"/>
        <end position="103"/>
    </location>
</feature>
<evidence type="ECO:0000259" key="8">
    <source>
        <dbReference type="PROSITE" id="PS50157"/>
    </source>
</evidence>
<accession>A0A6F9DY23</accession>
<name>A0A6F9DY23_9ASCI</name>
<dbReference type="PROSITE" id="PS00028">
    <property type="entry name" value="ZINC_FINGER_C2H2_1"/>
    <property type="match status" value="2"/>
</dbReference>
<dbReference type="EMBL" id="LR792004">
    <property type="protein sequence ID" value="CAB3267866.1"/>
    <property type="molecule type" value="mRNA"/>
</dbReference>
<dbReference type="SUPFAM" id="SSF57667">
    <property type="entry name" value="beta-beta-alpha zinc fingers"/>
    <property type="match status" value="2"/>
</dbReference>
<dbReference type="Gene3D" id="3.30.160.60">
    <property type="entry name" value="Classic Zinc Finger"/>
    <property type="match status" value="3"/>
</dbReference>
<organism evidence="9">
    <name type="scientific">Phallusia mammillata</name>
    <dbReference type="NCBI Taxonomy" id="59560"/>
    <lineage>
        <taxon>Eukaryota</taxon>
        <taxon>Metazoa</taxon>
        <taxon>Chordata</taxon>
        <taxon>Tunicata</taxon>
        <taxon>Ascidiacea</taxon>
        <taxon>Phlebobranchia</taxon>
        <taxon>Ascidiidae</taxon>
        <taxon>Phallusia</taxon>
    </lineage>
</organism>
<evidence type="ECO:0000256" key="3">
    <source>
        <dbReference type="ARBA" id="ARBA00022737"/>
    </source>
</evidence>
<dbReference type="SMART" id="SM00355">
    <property type="entry name" value="ZnF_C2H2"/>
    <property type="match status" value="3"/>
</dbReference>
<dbReference type="FunFam" id="3.30.160.60:FF:000630">
    <property type="entry name" value="Zinc finger protein 180"/>
    <property type="match status" value="1"/>
</dbReference>